<comment type="caution">
    <text evidence="2">The sequence shown here is derived from an EMBL/GenBank/DDBJ whole genome shotgun (WGS) entry which is preliminary data.</text>
</comment>
<dbReference type="AlphaFoldDB" id="A0A231UXH0"/>
<evidence type="ECO:0000313" key="2">
    <source>
        <dbReference type="EMBL" id="OXT00511.1"/>
    </source>
</evidence>
<dbReference type="InterPro" id="IPR007214">
    <property type="entry name" value="YbaK/aa-tRNA-synth-assoc-dom"/>
</dbReference>
<evidence type="ECO:0000259" key="1">
    <source>
        <dbReference type="Pfam" id="PF04073"/>
    </source>
</evidence>
<dbReference type="Pfam" id="PF04073">
    <property type="entry name" value="tRNA_edit"/>
    <property type="match status" value="1"/>
</dbReference>
<dbReference type="GO" id="GO:0002161">
    <property type="term" value="F:aminoacyl-tRNA deacylase activity"/>
    <property type="evidence" value="ECO:0007669"/>
    <property type="project" value="InterPro"/>
</dbReference>
<dbReference type="InterPro" id="IPR036754">
    <property type="entry name" value="YbaK/aa-tRNA-synt-asso_dom_sf"/>
</dbReference>
<dbReference type="PANTHER" id="PTHR30411:SF1">
    <property type="entry name" value="CYTOPLASMIC PROTEIN"/>
    <property type="match status" value="1"/>
</dbReference>
<accession>A0A231UXH0</accession>
<dbReference type="Gene3D" id="3.90.960.10">
    <property type="entry name" value="YbaK/aminoacyl-tRNA synthetase-associated domain"/>
    <property type="match status" value="1"/>
</dbReference>
<reference evidence="3" key="1">
    <citation type="journal article" date="2017" name="Int. J. Syst. Evol. Microbiol.">
        <title>Notoacmeibacter marinus gen. nov., sp. nov., isolated from the gut of a limpet and proposal of Notoacmeibacteraceae fam. nov. in the order Rhizobiales of the class Alphaproteobacteria.</title>
        <authorList>
            <person name="Huang Z."/>
            <person name="Guo F."/>
            <person name="Lai Q."/>
        </authorList>
    </citation>
    <scope>NUCLEOTIDE SEQUENCE [LARGE SCALE GENOMIC DNA]</scope>
    <source>
        <strain evidence="3">XMTR2A4</strain>
    </source>
</reference>
<dbReference type="SUPFAM" id="SSF55826">
    <property type="entry name" value="YbaK/ProRS associated domain"/>
    <property type="match status" value="1"/>
</dbReference>
<sequence length="161" mass="17087">MTEPELLPKAVRKVAEDAQARGVEIAIVKTDKSARSAQEAAEAVGADVGQIVKTLVFQGKQSGKALIVMMAGDGRVDEKAVAQLIGEKIRRPDADFVRETTGFAIGGVSPFGSNHPLRYLMDESLFRFETVWAAAGTPHHVFPIAPDVLCNATGAEKAAVS</sequence>
<protein>
    <recommendedName>
        <fullName evidence="1">YbaK/aminoacyl-tRNA synthetase-associated domain-containing protein</fullName>
    </recommendedName>
</protein>
<dbReference type="CDD" id="cd04333">
    <property type="entry name" value="ProX_deacylase"/>
    <property type="match status" value="1"/>
</dbReference>
<keyword evidence="3" id="KW-1185">Reference proteome</keyword>
<dbReference type="PANTHER" id="PTHR30411">
    <property type="entry name" value="CYTOPLASMIC PROTEIN"/>
    <property type="match status" value="1"/>
</dbReference>
<evidence type="ECO:0000313" key="3">
    <source>
        <dbReference type="Proteomes" id="UP000215405"/>
    </source>
</evidence>
<organism evidence="2 3">
    <name type="scientific">Notoacmeibacter marinus</name>
    <dbReference type="NCBI Taxonomy" id="1876515"/>
    <lineage>
        <taxon>Bacteria</taxon>
        <taxon>Pseudomonadati</taxon>
        <taxon>Pseudomonadota</taxon>
        <taxon>Alphaproteobacteria</taxon>
        <taxon>Hyphomicrobiales</taxon>
        <taxon>Notoacmeibacteraceae</taxon>
        <taxon>Notoacmeibacter</taxon>
    </lineage>
</organism>
<dbReference type="Proteomes" id="UP000215405">
    <property type="component" value="Unassembled WGS sequence"/>
</dbReference>
<proteinExistence type="predicted"/>
<dbReference type="EMBL" id="NBYO01000002">
    <property type="protein sequence ID" value="OXT00511.1"/>
    <property type="molecule type" value="Genomic_DNA"/>
</dbReference>
<gene>
    <name evidence="2" type="ORF">B7H23_10370</name>
</gene>
<name>A0A231UXH0_9HYPH</name>
<feature type="domain" description="YbaK/aminoacyl-tRNA synthetase-associated" evidence="1">
    <location>
        <begin position="32"/>
        <end position="148"/>
    </location>
</feature>
<dbReference type="RefSeq" id="WP_094077337.1">
    <property type="nucleotide sequence ID" value="NZ_NBYO01000002.1"/>
</dbReference>